<keyword evidence="1" id="KW-0472">Membrane</keyword>
<proteinExistence type="predicted"/>
<protein>
    <submittedName>
        <fullName evidence="2">Zinc metallopeptidase</fullName>
    </submittedName>
</protein>
<dbReference type="EMBL" id="CP060696">
    <property type="protein sequence ID" value="QNO19240.1"/>
    <property type="molecule type" value="Genomic_DNA"/>
</dbReference>
<dbReference type="InterPro" id="IPR007395">
    <property type="entry name" value="Zn_peptidase_2"/>
</dbReference>
<keyword evidence="1" id="KW-1133">Transmembrane helix</keyword>
<sequence length="235" mass="25226">MGFYYFDYRAFMWMLPAILFSAFVQFKVQATFSQYSKVRCLRGCTGAAAAQAVAAHGGVLNISVRPISGNLTDNYDPRTNVISLSQGVYGSSSVSAVGVAAHEAGHSIQTAQGYLPNKIRTAIVPVTRFASQLSFPIILVGLLLPTQYNLVVDIGIALFSIAVLFQLVTLPVEFNASARALQALDATELLTQEELSGARKVLTAAAMTYLAACFSALLQLLRLLLIAGSRRGNNQ</sequence>
<dbReference type="Pfam" id="PF04298">
    <property type="entry name" value="Zn_peptidase_2"/>
    <property type="match status" value="1"/>
</dbReference>
<reference evidence="2 3" key="1">
    <citation type="submission" date="2020-08" db="EMBL/GenBank/DDBJ databases">
        <authorList>
            <person name="Ren C."/>
            <person name="Gu Y."/>
            <person name="Xu Y."/>
        </authorList>
    </citation>
    <scope>NUCLEOTIDE SEQUENCE [LARGE SCALE GENOMIC DNA]</scope>
    <source>
        <strain evidence="2 3">LBM18003</strain>
    </source>
</reference>
<keyword evidence="1" id="KW-0812">Transmembrane</keyword>
<feature type="transmembrane region" description="Helical" evidence="1">
    <location>
        <begin position="150"/>
        <end position="168"/>
    </location>
</feature>
<gene>
    <name evidence="2" type="ORF">H6X83_06470</name>
</gene>
<evidence type="ECO:0000313" key="3">
    <source>
        <dbReference type="Proteomes" id="UP000516046"/>
    </source>
</evidence>
<name>A0A7G9WKM8_9FIRM</name>
<dbReference type="RefSeq" id="WP_212508309.1">
    <property type="nucleotide sequence ID" value="NZ_CP060696.1"/>
</dbReference>
<evidence type="ECO:0000256" key="1">
    <source>
        <dbReference type="SAM" id="Phobius"/>
    </source>
</evidence>
<organism evidence="2 3">
    <name type="scientific">Caproicibacterium amylolyticum</name>
    <dbReference type="NCBI Taxonomy" id="2766537"/>
    <lineage>
        <taxon>Bacteria</taxon>
        <taxon>Bacillati</taxon>
        <taxon>Bacillota</taxon>
        <taxon>Clostridia</taxon>
        <taxon>Eubacteriales</taxon>
        <taxon>Oscillospiraceae</taxon>
        <taxon>Caproicibacterium</taxon>
    </lineage>
</organism>
<accession>A0A7G9WKM8</accession>
<dbReference type="AlphaFoldDB" id="A0A7G9WKM8"/>
<dbReference type="PANTHER" id="PTHR36434">
    <property type="entry name" value="MEMBRANE PROTEASE YUGP-RELATED"/>
    <property type="match status" value="1"/>
</dbReference>
<keyword evidence="3" id="KW-1185">Reference proteome</keyword>
<evidence type="ECO:0000313" key="2">
    <source>
        <dbReference type="EMBL" id="QNO19240.1"/>
    </source>
</evidence>
<dbReference type="PANTHER" id="PTHR36434:SF1">
    <property type="entry name" value="MEMBRANE PROTEASE YUGP-RELATED"/>
    <property type="match status" value="1"/>
</dbReference>
<dbReference type="Proteomes" id="UP000516046">
    <property type="component" value="Chromosome"/>
</dbReference>
<feature type="transmembrane region" description="Helical" evidence="1">
    <location>
        <begin position="201"/>
        <end position="225"/>
    </location>
</feature>
<dbReference type="KEGG" id="caml:H6X83_06470"/>